<dbReference type="Pfam" id="PF02661">
    <property type="entry name" value="Fic"/>
    <property type="match status" value="1"/>
</dbReference>
<comment type="caution">
    <text evidence="5">The sequence shown here is derived from an EMBL/GenBank/DDBJ whole genome shotgun (WGS) entry which is preliminary data.</text>
</comment>
<dbReference type="SUPFAM" id="SSF140931">
    <property type="entry name" value="Fic-like"/>
    <property type="match status" value="1"/>
</dbReference>
<keyword evidence="6" id="KW-1185">Reference proteome</keyword>
<dbReference type="PANTHER" id="PTHR13504">
    <property type="entry name" value="FIDO DOMAIN-CONTAINING PROTEIN DDB_G0283145"/>
    <property type="match status" value="1"/>
</dbReference>
<dbReference type="InterPro" id="IPR003812">
    <property type="entry name" value="Fido"/>
</dbReference>
<evidence type="ECO:0000259" key="4">
    <source>
        <dbReference type="PROSITE" id="PS51459"/>
    </source>
</evidence>
<evidence type="ECO:0000256" key="1">
    <source>
        <dbReference type="PIRSR" id="PIRSR640198-1"/>
    </source>
</evidence>
<evidence type="ECO:0000256" key="3">
    <source>
        <dbReference type="PIRSR" id="PIRSR640198-3"/>
    </source>
</evidence>
<dbReference type="EMBL" id="JYNY01000232">
    <property type="protein sequence ID" value="KJJ84933.1"/>
    <property type="molecule type" value="Genomic_DNA"/>
</dbReference>
<feature type="active site" evidence="1">
    <location>
        <position position="173"/>
    </location>
</feature>
<evidence type="ECO:0000313" key="5">
    <source>
        <dbReference type="EMBL" id="KJJ84933.1"/>
    </source>
</evidence>
<dbReference type="InterPro" id="IPR040198">
    <property type="entry name" value="Fido_containing"/>
</dbReference>
<feature type="domain" description="Fido" evidence="4">
    <location>
        <begin position="89"/>
        <end position="242"/>
    </location>
</feature>
<evidence type="ECO:0000256" key="2">
    <source>
        <dbReference type="PIRSR" id="PIRSR640198-2"/>
    </source>
</evidence>
<organism evidence="5 6">
    <name type="scientific">Candidatus Omnitrophus magneticus</name>
    <dbReference type="NCBI Taxonomy" id="1609969"/>
    <lineage>
        <taxon>Bacteria</taxon>
        <taxon>Pseudomonadati</taxon>
        <taxon>Candidatus Omnitrophota</taxon>
        <taxon>Candidatus Omnitrophus</taxon>
    </lineage>
</organism>
<keyword evidence="2" id="KW-0067">ATP-binding</keyword>
<dbReference type="Gene3D" id="1.10.3290.10">
    <property type="entry name" value="Fido-like domain"/>
    <property type="match status" value="1"/>
</dbReference>
<dbReference type="PANTHER" id="PTHR13504:SF38">
    <property type="entry name" value="FIDO DOMAIN-CONTAINING PROTEIN"/>
    <property type="match status" value="1"/>
</dbReference>
<name>A0A0F0CNM6_9BACT</name>
<gene>
    <name evidence="5" type="ORF">OMAG_001163</name>
</gene>
<accession>A0A0F0CNM6</accession>
<proteinExistence type="predicted"/>
<keyword evidence="2" id="KW-0547">Nucleotide-binding</keyword>
<sequence length="339" mass="39125">MEIESARAIVENIPLSPAIERELRYKARVRSTHYSTRIEGNRLTLKEAEQVIENKKKGFHGRARDVKEVKNYWDALIKVEDWAENKVEFTEDIIKRLHSIVEKGKRAKPTSYRDGQNVIRDSQSGGIVYLPPEAKDVSRLMAEMVRWVRKAEKDGIPIPIIAALAHYQFATIHPYYDGNGRTARLLATFVLQRDGYGLHGFFSMEEHHAHDLNSYYGSLAVHKHHNYYEGRASADLTAWIKYFMALLSKVFTQAKDEAVKRVKKFVPREPKELRQLDRRARVVFSLFSKKDKIVSSDVAQVLGLSNRMVRVLLKKWVNDGWLIVLDTANRSRTYSLSAI</sequence>
<dbReference type="Proteomes" id="UP000033428">
    <property type="component" value="Unassembled WGS sequence"/>
</dbReference>
<dbReference type="InterPro" id="IPR036597">
    <property type="entry name" value="Fido-like_dom_sf"/>
</dbReference>
<dbReference type="GO" id="GO:0005524">
    <property type="term" value="F:ATP binding"/>
    <property type="evidence" value="ECO:0007669"/>
    <property type="project" value="UniProtKB-KW"/>
</dbReference>
<reference evidence="5 6" key="1">
    <citation type="submission" date="2015-02" db="EMBL/GenBank/DDBJ databases">
        <title>Single-cell genomics of uncultivated deep-branching MTB reveals a conserved set of magnetosome genes.</title>
        <authorList>
            <person name="Kolinko S."/>
            <person name="Richter M."/>
            <person name="Glockner F.O."/>
            <person name="Brachmann A."/>
            <person name="Schuler D."/>
        </authorList>
    </citation>
    <scope>NUCLEOTIDE SEQUENCE [LARGE SCALE GENOMIC DNA]</scope>
    <source>
        <strain evidence="5">SKK-01</strain>
    </source>
</reference>
<protein>
    <submittedName>
        <fullName evidence="5">Fic family protein</fullName>
    </submittedName>
</protein>
<dbReference type="AlphaFoldDB" id="A0A0F0CNM6"/>
<evidence type="ECO:0000313" key="6">
    <source>
        <dbReference type="Proteomes" id="UP000033428"/>
    </source>
</evidence>
<dbReference type="PATRIC" id="fig|1609969.3.peg.1249"/>
<feature type="binding site" evidence="2">
    <location>
        <begin position="177"/>
        <end position="184"/>
    </location>
    <ligand>
        <name>ATP</name>
        <dbReference type="ChEBI" id="CHEBI:30616"/>
    </ligand>
</feature>
<feature type="site" description="Important for autoinhibition of adenylyltransferase activity" evidence="3">
    <location>
        <position position="39"/>
    </location>
</feature>
<dbReference type="PROSITE" id="PS51459">
    <property type="entry name" value="FIDO"/>
    <property type="match status" value="1"/>
</dbReference>